<feature type="transmembrane region" description="Helical" evidence="6">
    <location>
        <begin position="12"/>
        <end position="36"/>
    </location>
</feature>
<dbReference type="EMBL" id="LCTZ01000002">
    <property type="protein sequence ID" value="KQC30566.1"/>
    <property type="molecule type" value="Genomic_DNA"/>
</dbReference>
<dbReference type="PANTHER" id="PTHR30250:SF11">
    <property type="entry name" value="O-ANTIGEN TRANSPORTER-RELATED"/>
    <property type="match status" value="1"/>
</dbReference>
<keyword evidence="2" id="KW-1003">Cell membrane</keyword>
<dbReference type="InterPro" id="IPR050833">
    <property type="entry name" value="Poly_Biosynth_Transport"/>
</dbReference>
<gene>
    <name evidence="7" type="ORF">AAY42_12300</name>
</gene>
<comment type="caution">
    <text evidence="7">The sequence shown here is derived from an EMBL/GenBank/DDBJ whole genome shotgun (WGS) entry which is preliminary data.</text>
</comment>
<keyword evidence="4 6" id="KW-1133">Transmembrane helix</keyword>
<feature type="transmembrane region" description="Helical" evidence="6">
    <location>
        <begin position="151"/>
        <end position="172"/>
    </location>
</feature>
<keyword evidence="8" id="KW-1185">Reference proteome</keyword>
<feature type="transmembrane region" description="Helical" evidence="6">
    <location>
        <begin position="309"/>
        <end position="332"/>
    </location>
</feature>
<comment type="subcellular location">
    <subcellularLocation>
        <location evidence="1">Cell membrane</location>
        <topology evidence="1">Multi-pass membrane protein</topology>
    </subcellularLocation>
</comment>
<evidence type="ECO:0000256" key="2">
    <source>
        <dbReference type="ARBA" id="ARBA00022475"/>
    </source>
</evidence>
<evidence type="ECO:0000256" key="4">
    <source>
        <dbReference type="ARBA" id="ARBA00022989"/>
    </source>
</evidence>
<dbReference type="PATRIC" id="fig|1547436.3.peg.2543"/>
<keyword evidence="5 6" id="KW-0472">Membrane</keyword>
<dbReference type="InterPro" id="IPR002797">
    <property type="entry name" value="Polysacc_synth"/>
</dbReference>
<feature type="transmembrane region" description="Helical" evidence="6">
    <location>
        <begin position="401"/>
        <end position="423"/>
    </location>
</feature>
<protein>
    <submittedName>
        <fullName evidence="7">Polysaccharide biosynthesis protein</fullName>
    </submittedName>
</protein>
<dbReference type="GO" id="GO:0005886">
    <property type="term" value="C:plasma membrane"/>
    <property type="evidence" value="ECO:0007669"/>
    <property type="project" value="UniProtKB-SubCell"/>
</dbReference>
<feature type="transmembrane region" description="Helical" evidence="6">
    <location>
        <begin position="272"/>
        <end position="289"/>
    </location>
</feature>
<name>A0A0Q1CHX7_9FLAO</name>
<accession>A0A0Q1CHX7</accession>
<feature type="transmembrane region" description="Helical" evidence="6">
    <location>
        <begin position="376"/>
        <end position="395"/>
    </location>
</feature>
<evidence type="ECO:0000313" key="7">
    <source>
        <dbReference type="EMBL" id="KQC30566.1"/>
    </source>
</evidence>
<feature type="transmembrane region" description="Helical" evidence="6">
    <location>
        <begin position="80"/>
        <end position="102"/>
    </location>
</feature>
<feature type="transmembrane region" description="Helical" evidence="6">
    <location>
        <begin position="192"/>
        <end position="213"/>
    </location>
</feature>
<organism evidence="7 8">
    <name type="scientific">Flagellimonas eckloniae</name>
    <dbReference type="NCBI Taxonomy" id="346185"/>
    <lineage>
        <taxon>Bacteria</taxon>
        <taxon>Pseudomonadati</taxon>
        <taxon>Bacteroidota</taxon>
        <taxon>Flavobacteriia</taxon>
        <taxon>Flavobacteriales</taxon>
        <taxon>Flavobacteriaceae</taxon>
        <taxon>Flagellimonas</taxon>
    </lineage>
</organism>
<feature type="transmembrane region" description="Helical" evidence="6">
    <location>
        <begin position="344"/>
        <end position="364"/>
    </location>
</feature>
<sequence length="489" mass="55434">MNPLKKLFKQTFVYGLATVLPRVISFFLLPLYTSVFENASGYGQYVNIYAWIAIFNVFLAYGMETAFFRFYHKREDKKSVISTSLISLLGSSLFFLTLALAVKDGLANVTNIQVDYIKFTTYILVLDALVIIPFALLRAQEKPMKYAVLKTINVAINLGFNVFFLIILPKVVQDTNEGVLNSIYKEGWEIQYIFISNIIASAVTLILLFPTYFKVSYKFDSSLWKQMLKYSGPIMVAGIAFTINEVVDKILLTELLPQDIAASEVGKYGACYKLALFMTLFGTAFRMGVEPFFFSHAKTEKPQKTYAQITNYFVILGSIILLAVVVFIDVLGKLLIRNATYWEALDVVPIILLGSLCLGIYHNLSVWYKITDQTKFGAYISSIGALITLVINIAFIRKIGYMASALATLAAYASMMLLSYYFGRKYYPVPYNMRKIVFYLTISILFSALSFYAFNRNLMAGGVLLLLFLMLVYKMEGDKLKTIFLKREN</sequence>
<evidence type="ECO:0000256" key="6">
    <source>
        <dbReference type="SAM" id="Phobius"/>
    </source>
</evidence>
<proteinExistence type="predicted"/>
<dbReference type="OrthoDB" id="9814608at2"/>
<dbReference type="RefSeq" id="WP_055395627.1">
    <property type="nucleotide sequence ID" value="NZ_LCTZ01000002.1"/>
</dbReference>
<evidence type="ECO:0000256" key="3">
    <source>
        <dbReference type="ARBA" id="ARBA00022692"/>
    </source>
</evidence>
<feature type="transmembrane region" description="Helical" evidence="6">
    <location>
        <begin position="458"/>
        <end position="475"/>
    </location>
</feature>
<dbReference type="AlphaFoldDB" id="A0A0Q1CHX7"/>
<feature type="transmembrane region" description="Helical" evidence="6">
    <location>
        <begin position="122"/>
        <end position="139"/>
    </location>
</feature>
<feature type="transmembrane region" description="Helical" evidence="6">
    <location>
        <begin position="435"/>
        <end position="452"/>
    </location>
</feature>
<feature type="transmembrane region" description="Helical" evidence="6">
    <location>
        <begin position="234"/>
        <end position="252"/>
    </location>
</feature>
<dbReference type="STRING" id="346185.AAY42_12300"/>
<feature type="transmembrane region" description="Helical" evidence="6">
    <location>
        <begin position="48"/>
        <end position="68"/>
    </location>
</feature>
<reference evidence="7 8" key="1">
    <citation type="submission" date="2015-04" db="EMBL/GenBank/DDBJ databases">
        <title>Complete genome of flavobacterium.</title>
        <authorList>
            <person name="Kwon Y.M."/>
            <person name="Kim S.-J."/>
        </authorList>
    </citation>
    <scope>NUCLEOTIDE SEQUENCE [LARGE SCALE GENOMIC DNA]</scope>
    <source>
        <strain evidence="7 8">DK169</strain>
    </source>
</reference>
<dbReference type="PANTHER" id="PTHR30250">
    <property type="entry name" value="PST FAMILY PREDICTED COLANIC ACID TRANSPORTER"/>
    <property type="match status" value="1"/>
</dbReference>
<evidence type="ECO:0000313" key="8">
    <source>
        <dbReference type="Proteomes" id="UP000050827"/>
    </source>
</evidence>
<dbReference type="Pfam" id="PF01943">
    <property type="entry name" value="Polysacc_synt"/>
    <property type="match status" value="1"/>
</dbReference>
<dbReference type="Proteomes" id="UP000050827">
    <property type="component" value="Unassembled WGS sequence"/>
</dbReference>
<keyword evidence="3 6" id="KW-0812">Transmembrane</keyword>
<evidence type="ECO:0000256" key="1">
    <source>
        <dbReference type="ARBA" id="ARBA00004651"/>
    </source>
</evidence>
<evidence type="ECO:0000256" key="5">
    <source>
        <dbReference type="ARBA" id="ARBA00023136"/>
    </source>
</evidence>